<feature type="transmembrane region" description="Helical" evidence="5">
    <location>
        <begin position="126"/>
        <end position="150"/>
    </location>
</feature>
<dbReference type="PANTHER" id="PTHR31465">
    <property type="entry name" value="PROTEIN RTA1-RELATED"/>
    <property type="match status" value="1"/>
</dbReference>
<evidence type="ECO:0000256" key="2">
    <source>
        <dbReference type="ARBA" id="ARBA00022692"/>
    </source>
</evidence>
<feature type="transmembrane region" description="Helical" evidence="5">
    <location>
        <begin position="94"/>
        <end position="114"/>
    </location>
</feature>
<keyword evidence="3 5" id="KW-1133">Transmembrane helix</keyword>
<feature type="transmembrane region" description="Helical" evidence="5">
    <location>
        <begin position="23"/>
        <end position="44"/>
    </location>
</feature>
<accession>A0AAD4ESG2</accession>
<protein>
    <recommendedName>
        <fullName evidence="8">Sphingoid long-chain base transporter RSB1</fullName>
    </recommendedName>
</protein>
<gene>
    <name evidence="6" type="ORF">NEMBOFW57_008679</name>
</gene>
<name>A0AAD4ESG2_9PEZI</name>
<dbReference type="Pfam" id="PF04479">
    <property type="entry name" value="RTA1"/>
    <property type="match status" value="1"/>
</dbReference>
<dbReference type="PANTHER" id="PTHR31465:SF9">
    <property type="entry name" value="SPHINGOID LONG-CHAIN BASE TRANSPORTER RSB1"/>
    <property type="match status" value="1"/>
</dbReference>
<comment type="caution">
    <text evidence="6">The sequence shown here is derived from an EMBL/GenBank/DDBJ whole genome shotgun (WGS) entry which is preliminary data.</text>
</comment>
<comment type="subcellular location">
    <subcellularLocation>
        <location evidence="1">Membrane</location>
        <topology evidence="1">Multi-pass membrane protein</topology>
    </subcellularLocation>
</comment>
<evidence type="ECO:0008006" key="8">
    <source>
        <dbReference type="Google" id="ProtNLM"/>
    </source>
</evidence>
<reference evidence="6" key="1">
    <citation type="submission" date="2023-02" db="EMBL/GenBank/DDBJ databases">
        <authorList>
            <person name="Palmer J.M."/>
        </authorList>
    </citation>
    <scope>NUCLEOTIDE SEQUENCE</scope>
    <source>
        <strain evidence="6">FW57</strain>
    </source>
</reference>
<organism evidence="6 7">
    <name type="scientific">Staphylotrichum longicolle</name>
    <dbReference type="NCBI Taxonomy" id="669026"/>
    <lineage>
        <taxon>Eukaryota</taxon>
        <taxon>Fungi</taxon>
        <taxon>Dikarya</taxon>
        <taxon>Ascomycota</taxon>
        <taxon>Pezizomycotina</taxon>
        <taxon>Sordariomycetes</taxon>
        <taxon>Sordariomycetidae</taxon>
        <taxon>Sordariales</taxon>
        <taxon>Chaetomiaceae</taxon>
        <taxon>Staphylotrichum</taxon>
    </lineage>
</organism>
<keyword evidence="7" id="KW-1185">Reference proteome</keyword>
<evidence type="ECO:0000256" key="1">
    <source>
        <dbReference type="ARBA" id="ARBA00004141"/>
    </source>
</evidence>
<dbReference type="GO" id="GO:0000324">
    <property type="term" value="C:fungal-type vacuole"/>
    <property type="evidence" value="ECO:0007669"/>
    <property type="project" value="TreeGrafter"/>
</dbReference>
<evidence type="ECO:0000256" key="5">
    <source>
        <dbReference type="SAM" id="Phobius"/>
    </source>
</evidence>
<evidence type="ECO:0000313" key="7">
    <source>
        <dbReference type="Proteomes" id="UP001197093"/>
    </source>
</evidence>
<evidence type="ECO:0000256" key="4">
    <source>
        <dbReference type="ARBA" id="ARBA00023136"/>
    </source>
</evidence>
<keyword evidence="4 5" id="KW-0472">Membrane</keyword>
<dbReference type="Proteomes" id="UP001197093">
    <property type="component" value="Unassembled WGS sequence"/>
</dbReference>
<keyword evidence="2 5" id="KW-0812">Transmembrane</keyword>
<dbReference type="EMBL" id="JAHCVI010000004">
    <property type="protein sequence ID" value="KAG7286370.1"/>
    <property type="molecule type" value="Genomic_DNA"/>
</dbReference>
<dbReference type="AlphaFoldDB" id="A0AAD4ESG2"/>
<proteinExistence type="predicted"/>
<sequence length="170" mass="18221">MLAVGDCSGEACPLPPGSLPYGAAPAGNAFMLAAFAALIPPIIYAGLRYRVLLQTLLLLGAVLVEVVGHVGKIFLVNNPTSHAYSVVYLMGTHWGAVLVGSAVNLVLPHVMVIYGQEFRLVSDPVYLNIFFFILDIFMLAFQSVGIGFAFTANTATEVQYPEQTRNAVVF</sequence>
<evidence type="ECO:0000313" key="6">
    <source>
        <dbReference type="EMBL" id="KAG7286370.1"/>
    </source>
</evidence>
<dbReference type="GO" id="GO:0005886">
    <property type="term" value="C:plasma membrane"/>
    <property type="evidence" value="ECO:0007669"/>
    <property type="project" value="TreeGrafter"/>
</dbReference>
<feature type="transmembrane region" description="Helical" evidence="5">
    <location>
        <begin position="51"/>
        <end position="74"/>
    </location>
</feature>
<evidence type="ECO:0000256" key="3">
    <source>
        <dbReference type="ARBA" id="ARBA00022989"/>
    </source>
</evidence>
<dbReference type="InterPro" id="IPR007568">
    <property type="entry name" value="RTA1"/>
</dbReference>